<gene>
    <name evidence="2" type="ORF">KQX54_005612</name>
</gene>
<keyword evidence="3" id="KW-1185">Reference proteome</keyword>
<reference evidence="2 3" key="1">
    <citation type="journal article" date="2021" name="J. Hered.">
        <title>A chromosome-level genome assembly of the parasitoid wasp, Cotesia glomerata (Hymenoptera: Braconidae).</title>
        <authorList>
            <person name="Pinto B.J."/>
            <person name="Weis J.J."/>
            <person name="Gamble T."/>
            <person name="Ode P.J."/>
            <person name="Paul R."/>
            <person name="Zaspel J.M."/>
        </authorList>
    </citation>
    <scope>NUCLEOTIDE SEQUENCE [LARGE SCALE GENOMIC DNA]</scope>
    <source>
        <strain evidence="2">CgM1</strain>
    </source>
</reference>
<feature type="non-terminal residue" evidence="2">
    <location>
        <position position="1"/>
    </location>
</feature>
<feature type="compositionally biased region" description="Low complexity" evidence="1">
    <location>
        <begin position="59"/>
        <end position="79"/>
    </location>
</feature>
<dbReference type="AlphaFoldDB" id="A0AAV7J2I7"/>
<proteinExistence type="predicted"/>
<comment type="caution">
    <text evidence="2">The sequence shown here is derived from an EMBL/GenBank/DDBJ whole genome shotgun (WGS) entry which is preliminary data.</text>
</comment>
<evidence type="ECO:0000313" key="2">
    <source>
        <dbReference type="EMBL" id="KAH0566935.1"/>
    </source>
</evidence>
<dbReference type="Proteomes" id="UP000826195">
    <property type="component" value="Unassembled WGS sequence"/>
</dbReference>
<name>A0AAV7J2I7_COTGL</name>
<sequence length="123" mass="13605">RQHFTQLNSNNPGTKSSTEIKRVENKAQTLTLGNREVKERFKRNVDNCTSWQREGAGALLGAAKAAPRRPASSNPSSPNRTQTGVHTKTASDFLQLFLCRQLFKLSRVETGCNALSCSRGLRC</sequence>
<feature type="region of interest" description="Disordered" evidence="1">
    <location>
        <begin position="59"/>
        <end position="86"/>
    </location>
</feature>
<accession>A0AAV7J2I7</accession>
<feature type="compositionally biased region" description="Polar residues" evidence="1">
    <location>
        <begin position="1"/>
        <end position="17"/>
    </location>
</feature>
<protein>
    <submittedName>
        <fullName evidence="2">Uncharacterized protein</fullName>
    </submittedName>
</protein>
<dbReference type="EMBL" id="JAHXZJ010000001">
    <property type="protein sequence ID" value="KAH0566935.1"/>
    <property type="molecule type" value="Genomic_DNA"/>
</dbReference>
<evidence type="ECO:0000256" key="1">
    <source>
        <dbReference type="SAM" id="MobiDB-lite"/>
    </source>
</evidence>
<evidence type="ECO:0000313" key="3">
    <source>
        <dbReference type="Proteomes" id="UP000826195"/>
    </source>
</evidence>
<organism evidence="2 3">
    <name type="scientific">Cotesia glomerata</name>
    <name type="common">Lepidopteran parasitic wasp</name>
    <name type="synonym">Apanteles glomeratus</name>
    <dbReference type="NCBI Taxonomy" id="32391"/>
    <lineage>
        <taxon>Eukaryota</taxon>
        <taxon>Metazoa</taxon>
        <taxon>Ecdysozoa</taxon>
        <taxon>Arthropoda</taxon>
        <taxon>Hexapoda</taxon>
        <taxon>Insecta</taxon>
        <taxon>Pterygota</taxon>
        <taxon>Neoptera</taxon>
        <taxon>Endopterygota</taxon>
        <taxon>Hymenoptera</taxon>
        <taxon>Apocrita</taxon>
        <taxon>Ichneumonoidea</taxon>
        <taxon>Braconidae</taxon>
        <taxon>Microgastrinae</taxon>
        <taxon>Cotesia</taxon>
    </lineage>
</organism>
<feature type="region of interest" description="Disordered" evidence="1">
    <location>
        <begin position="1"/>
        <end position="21"/>
    </location>
</feature>